<protein>
    <submittedName>
        <fullName evidence="1">Uncharacterized protein</fullName>
    </submittedName>
</protein>
<dbReference type="Proteomes" id="UP000790377">
    <property type="component" value="Unassembled WGS sequence"/>
</dbReference>
<reference evidence="1" key="1">
    <citation type="journal article" date="2021" name="New Phytol.">
        <title>Evolutionary innovations through gain and loss of genes in the ectomycorrhizal Boletales.</title>
        <authorList>
            <person name="Wu G."/>
            <person name="Miyauchi S."/>
            <person name="Morin E."/>
            <person name="Kuo A."/>
            <person name="Drula E."/>
            <person name="Varga T."/>
            <person name="Kohler A."/>
            <person name="Feng B."/>
            <person name="Cao Y."/>
            <person name="Lipzen A."/>
            <person name="Daum C."/>
            <person name="Hundley H."/>
            <person name="Pangilinan J."/>
            <person name="Johnson J."/>
            <person name="Barry K."/>
            <person name="LaButti K."/>
            <person name="Ng V."/>
            <person name="Ahrendt S."/>
            <person name="Min B."/>
            <person name="Choi I.G."/>
            <person name="Park H."/>
            <person name="Plett J.M."/>
            <person name="Magnuson J."/>
            <person name="Spatafora J.W."/>
            <person name="Nagy L.G."/>
            <person name="Henrissat B."/>
            <person name="Grigoriev I.V."/>
            <person name="Yang Z.L."/>
            <person name="Xu J."/>
            <person name="Martin F.M."/>
        </authorList>
    </citation>
    <scope>NUCLEOTIDE SEQUENCE</scope>
    <source>
        <strain evidence="1">ATCC 28755</strain>
    </source>
</reference>
<organism evidence="1 2">
    <name type="scientific">Hygrophoropsis aurantiaca</name>
    <dbReference type="NCBI Taxonomy" id="72124"/>
    <lineage>
        <taxon>Eukaryota</taxon>
        <taxon>Fungi</taxon>
        <taxon>Dikarya</taxon>
        <taxon>Basidiomycota</taxon>
        <taxon>Agaricomycotina</taxon>
        <taxon>Agaricomycetes</taxon>
        <taxon>Agaricomycetidae</taxon>
        <taxon>Boletales</taxon>
        <taxon>Coniophorineae</taxon>
        <taxon>Hygrophoropsidaceae</taxon>
        <taxon>Hygrophoropsis</taxon>
    </lineage>
</organism>
<accession>A0ACB7ZWM8</accession>
<comment type="caution">
    <text evidence="1">The sequence shown here is derived from an EMBL/GenBank/DDBJ whole genome shotgun (WGS) entry which is preliminary data.</text>
</comment>
<proteinExistence type="predicted"/>
<evidence type="ECO:0000313" key="2">
    <source>
        <dbReference type="Proteomes" id="UP000790377"/>
    </source>
</evidence>
<keyword evidence="2" id="KW-1185">Reference proteome</keyword>
<dbReference type="EMBL" id="MU268251">
    <property type="protein sequence ID" value="KAH7905183.1"/>
    <property type="molecule type" value="Genomic_DNA"/>
</dbReference>
<name>A0ACB7ZWM8_9AGAM</name>
<gene>
    <name evidence="1" type="ORF">BJ138DRAFT_807860</name>
</gene>
<sequence>MERGDRSSADEDRSSANGGGGEDTKSGFSEDHWREELTSEYKSSSAGDGDSESDLGRIGTDDGCAASWGVVCTSTRACARYPAPRRRRPSRPSRRQQDRRISGGDPHQLSIPSRRTHGSLVMGIGRTPFLQPYGQAAFGIEVSRVARFGAVGCGLCAYTRLLGLLILEVLGVRASQAGRGQSIPGKPWSEHPGQAVVTKRSGAVR</sequence>
<evidence type="ECO:0000313" key="1">
    <source>
        <dbReference type="EMBL" id="KAH7905183.1"/>
    </source>
</evidence>